<evidence type="ECO:0000313" key="2">
    <source>
        <dbReference type="EMBL" id="QJR34651.1"/>
    </source>
</evidence>
<name>A0A6M4IQX5_9BACT</name>
<feature type="compositionally biased region" description="Low complexity" evidence="1">
    <location>
        <begin position="16"/>
        <end position="34"/>
    </location>
</feature>
<feature type="region of interest" description="Disordered" evidence="1">
    <location>
        <begin position="1"/>
        <end position="34"/>
    </location>
</feature>
<evidence type="ECO:0000256" key="1">
    <source>
        <dbReference type="SAM" id="MobiDB-lite"/>
    </source>
</evidence>
<protein>
    <submittedName>
        <fullName evidence="2">Uncharacterized protein</fullName>
    </submittedName>
</protein>
<sequence>MTRPERAPAPKRAKGARTSASAAAEAKAATAPPQLDLFPVRPVVDVLDPRSVVGAQTGVEHLVRVRLRPNDAPHLIFHDRHGWYCESHGPSCHTVQLARDEIK</sequence>
<accession>A0A6M4IQX5</accession>
<reference evidence="2 3" key="1">
    <citation type="submission" date="2020-05" db="EMBL/GenBank/DDBJ databases">
        <title>Complete genome sequence of Gemmatimonas greenlandica TET16.</title>
        <authorList>
            <person name="Zeng Y."/>
        </authorList>
    </citation>
    <scope>NUCLEOTIDE SEQUENCE [LARGE SCALE GENOMIC DNA]</scope>
    <source>
        <strain evidence="2 3">TET16</strain>
    </source>
</reference>
<proteinExistence type="predicted"/>
<organism evidence="2 3">
    <name type="scientific">Gemmatimonas groenlandica</name>
    <dbReference type="NCBI Taxonomy" id="2732249"/>
    <lineage>
        <taxon>Bacteria</taxon>
        <taxon>Pseudomonadati</taxon>
        <taxon>Gemmatimonadota</taxon>
        <taxon>Gemmatimonadia</taxon>
        <taxon>Gemmatimonadales</taxon>
        <taxon>Gemmatimonadaceae</taxon>
        <taxon>Gemmatimonas</taxon>
    </lineage>
</organism>
<dbReference type="AlphaFoldDB" id="A0A6M4IQX5"/>
<gene>
    <name evidence="2" type="ORF">HKW67_03520</name>
</gene>
<keyword evidence="3" id="KW-1185">Reference proteome</keyword>
<dbReference type="KEGG" id="ggr:HKW67_03520"/>
<dbReference type="EMBL" id="CP053085">
    <property type="protein sequence ID" value="QJR34651.1"/>
    <property type="molecule type" value="Genomic_DNA"/>
</dbReference>
<dbReference type="RefSeq" id="WP_171224079.1">
    <property type="nucleotide sequence ID" value="NZ_CP053085.1"/>
</dbReference>
<dbReference type="Proteomes" id="UP000500938">
    <property type="component" value="Chromosome"/>
</dbReference>
<evidence type="ECO:0000313" key="3">
    <source>
        <dbReference type="Proteomes" id="UP000500938"/>
    </source>
</evidence>